<sequence length="115" mass="12649">MRLFSSSGAVQKRIFPSELRSRDPKTGDIIEDSPFREQKPKDPFVRVHSSSDVESDSNNNSKKKPSPSVTPVQVDRKGRYGFAVQWADGATIIYSKVCLAKASGGLILDPPPSEE</sequence>
<dbReference type="EMBL" id="HBHT01017029">
    <property type="protein sequence ID" value="CAD9964350.1"/>
    <property type="molecule type" value="Transcribed_RNA"/>
</dbReference>
<gene>
    <name evidence="2" type="ORF">APAL1065_LOCUS11352</name>
</gene>
<proteinExistence type="predicted"/>
<reference evidence="2" key="1">
    <citation type="submission" date="2021-01" db="EMBL/GenBank/DDBJ databases">
        <authorList>
            <person name="Corre E."/>
            <person name="Pelletier E."/>
            <person name="Niang G."/>
            <person name="Scheremetjew M."/>
            <person name="Finn R."/>
            <person name="Kale V."/>
            <person name="Holt S."/>
            <person name="Cochrane G."/>
            <person name="Meng A."/>
            <person name="Brown T."/>
            <person name="Cohen L."/>
        </authorList>
    </citation>
    <scope>NUCLEOTIDE SEQUENCE</scope>
    <source>
        <strain evidence="2">CCMP125</strain>
    </source>
</reference>
<evidence type="ECO:0000313" key="2">
    <source>
        <dbReference type="EMBL" id="CAD9964350.1"/>
    </source>
</evidence>
<name>A0A7S2YAX9_9STRA</name>
<dbReference type="AlphaFoldDB" id="A0A7S2YAX9"/>
<feature type="region of interest" description="Disordered" evidence="1">
    <location>
        <begin position="1"/>
        <end position="74"/>
    </location>
</feature>
<accession>A0A7S2YAX9</accession>
<feature type="compositionally biased region" description="Basic and acidic residues" evidence="1">
    <location>
        <begin position="19"/>
        <end position="51"/>
    </location>
</feature>
<evidence type="ECO:0000256" key="1">
    <source>
        <dbReference type="SAM" id="MobiDB-lite"/>
    </source>
</evidence>
<evidence type="ECO:0008006" key="3">
    <source>
        <dbReference type="Google" id="ProtNLM"/>
    </source>
</evidence>
<organism evidence="2">
    <name type="scientific">Entomoneis paludosa</name>
    <dbReference type="NCBI Taxonomy" id="265537"/>
    <lineage>
        <taxon>Eukaryota</taxon>
        <taxon>Sar</taxon>
        <taxon>Stramenopiles</taxon>
        <taxon>Ochrophyta</taxon>
        <taxon>Bacillariophyta</taxon>
        <taxon>Bacillariophyceae</taxon>
        <taxon>Bacillariophycidae</taxon>
        <taxon>Entomoneidaceae</taxon>
        <taxon>Entomoneis</taxon>
    </lineage>
</organism>
<protein>
    <recommendedName>
        <fullName evidence="3">Gamma-butyrobetaine hydroxylase-like N-terminal domain-containing protein</fullName>
    </recommendedName>
</protein>
<feature type="compositionally biased region" description="Low complexity" evidence="1">
    <location>
        <begin position="52"/>
        <end position="72"/>
    </location>
</feature>